<evidence type="ECO:0000313" key="1">
    <source>
        <dbReference type="Proteomes" id="UP000887565"/>
    </source>
</evidence>
<name>A0A915J160_ROMCU</name>
<dbReference type="Proteomes" id="UP000887565">
    <property type="component" value="Unplaced"/>
</dbReference>
<organism evidence="1 2">
    <name type="scientific">Romanomermis culicivorax</name>
    <name type="common">Nematode worm</name>
    <dbReference type="NCBI Taxonomy" id="13658"/>
    <lineage>
        <taxon>Eukaryota</taxon>
        <taxon>Metazoa</taxon>
        <taxon>Ecdysozoa</taxon>
        <taxon>Nematoda</taxon>
        <taxon>Enoplea</taxon>
        <taxon>Dorylaimia</taxon>
        <taxon>Mermithida</taxon>
        <taxon>Mermithoidea</taxon>
        <taxon>Mermithidae</taxon>
        <taxon>Romanomermis</taxon>
    </lineage>
</organism>
<reference evidence="2" key="1">
    <citation type="submission" date="2022-11" db="UniProtKB">
        <authorList>
            <consortium name="WormBaseParasite"/>
        </authorList>
    </citation>
    <scope>IDENTIFICATION</scope>
</reference>
<protein>
    <submittedName>
        <fullName evidence="2">Uncharacterized protein</fullName>
    </submittedName>
</protein>
<accession>A0A915J160</accession>
<proteinExistence type="predicted"/>
<keyword evidence="1" id="KW-1185">Reference proteome</keyword>
<evidence type="ECO:0000313" key="2">
    <source>
        <dbReference type="WBParaSite" id="nRc.2.0.1.t19427-RA"/>
    </source>
</evidence>
<dbReference type="WBParaSite" id="nRc.2.0.1.t19427-RA">
    <property type="protein sequence ID" value="nRc.2.0.1.t19427-RA"/>
    <property type="gene ID" value="nRc.2.0.1.g19427"/>
</dbReference>
<sequence>MLGFSKLARKSAITPAPFLVTSRVEMSSPHNKAARAKTRLIVKLFDSMSNQNEDNRGIVSYQIPKE</sequence>
<dbReference type="AlphaFoldDB" id="A0A915J160"/>